<dbReference type="EMBL" id="CP019471">
    <property type="protein sequence ID" value="UQC74219.1"/>
    <property type="molecule type" value="Genomic_DNA"/>
</dbReference>
<dbReference type="Proteomes" id="UP000830671">
    <property type="component" value="Chromosome 1"/>
</dbReference>
<protein>
    <submittedName>
        <fullName evidence="2">Uncharacterized protein</fullName>
    </submittedName>
</protein>
<evidence type="ECO:0000256" key="1">
    <source>
        <dbReference type="SAM" id="MobiDB-lite"/>
    </source>
</evidence>
<dbReference type="KEGG" id="clup:CLUP02_00867"/>
<gene>
    <name evidence="2" type="ORF">CLUP02_00867</name>
</gene>
<sequence>MVGMPLEIERALQCLGNIVIDDTISLVILSLTRDLQLYKWHVLHLASAMEVLFYPFFSNGSGVKTPLGGVPSGTRNHAPQGRFDAVGLVSLSFLLLSVSVAYNNKERKTRSMNERPSSLIQIQSNHSPPPLAWKPRRYADNQQPSPVDESEKKVRSKKASSFERHASVTGCTSVQIPGHHHRTPTIDTTVVPFLGRERGHPRAGLASHTSAPIFHSTPNIQQPILPPRAKCRVGSFPSAASSSFHLLLLLATQANPFHACGLPSPAWRRKGADDKAGGLCVAGAIVLLMKQKLSCSQPAFFSQEATIISPSVGEKVTEPEVVIFVPASAFLFAISFPAESARGISLWLGPSSRSRAGAVELLLVGLQITNTAFHHFILRLISGLPGGRMRALASCQRAFIGERGFL</sequence>
<keyword evidence="3" id="KW-1185">Reference proteome</keyword>
<feature type="region of interest" description="Disordered" evidence="1">
    <location>
        <begin position="107"/>
        <end position="186"/>
    </location>
</feature>
<evidence type="ECO:0000313" key="3">
    <source>
        <dbReference type="Proteomes" id="UP000830671"/>
    </source>
</evidence>
<organism evidence="2 3">
    <name type="scientific">Colletotrichum lupini</name>
    <dbReference type="NCBI Taxonomy" id="145971"/>
    <lineage>
        <taxon>Eukaryota</taxon>
        <taxon>Fungi</taxon>
        <taxon>Dikarya</taxon>
        <taxon>Ascomycota</taxon>
        <taxon>Pezizomycotina</taxon>
        <taxon>Sordariomycetes</taxon>
        <taxon>Hypocreomycetidae</taxon>
        <taxon>Glomerellales</taxon>
        <taxon>Glomerellaceae</taxon>
        <taxon>Colletotrichum</taxon>
        <taxon>Colletotrichum acutatum species complex</taxon>
    </lineage>
</organism>
<name>A0A9Q8SBK8_9PEZI</name>
<dbReference type="GeneID" id="73334923"/>
<dbReference type="AlphaFoldDB" id="A0A9Q8SBK8"/>
<proteinExistence type="predicted"/>
<evidence type="ECO:0000313" key="2">
    <source>
        <dbReference type="EMBL" id="UQC74219.1"/>
    </source>
</evidence>
<dbReference type="RefSeq" id="XP_049135870.1">
    <property type="nucleotide sequence ID" value="XM_049279913.1"/>
</dbReference>
<reference evidence="2" key="1">
    <citation type="journal article" date="2021" name="Mol. Plant Microbe Interact.">
        <title>Complete Genome Sequence of the Plant-Pathogenic Fungus Colletotrichum lupini.</title>
        <authorList>
            <person name="Baroncelli R."/>
            <person name="Pensec F."/>
            <person name="Da Lio D."/>
            <person name="Boufleur T."/>
            <person name="Vicente I."/>
            <person name="Sarrocco S."/>
            <person name="Picot A."/>
            <person name="Baraldi E."/>
            <person name="Sukno S."/>
            <person name="Thon M."/>
            <person name="Le Floch G."/>
        </authorList>
    </citation>
    <scope>NUCLEOTIDE SEQUENCE</scope>
    <source>
        <strain evidence="2">IMI 504893</strain>
    </source>
</reference>
<accession>A0A9Q8SBK8</accession>
<feature type="compositionally biased region" description="Polar residues" evidence="1">
    <location>
        <begin position="114"/>
        <end position="126"/>
    </location>
</feature>